<name>A0A504YN06_FASGI</name>
<evidence type="ECO:0000313" key="3">
    <source>
        <dbReference type="Proteomes" id="UP000316759"/>
    </source>
</evidence>
<protein>
    <submittedName>
        <fullName evidence="2">Uncharacterized protein</fullName>
    </submittedName>
</protein>
<dbReference type="EMBL" id="SUNJ01005779">
    <property type="protein sequence ID" value="TPP63352.1"/>
    <property type="molecule type" value="Genomic_DNA"/>
</dbReference>
<reference evidence="2 3" key="1">
    <citation type="submission" date="2019-04" db="EMBL/GenBank/DDBJ databases">
        <title>Annotation for the trematode Fasciola gigantica.</title>
        <authorList>
            <person name="Choi Y.-J."/>
        </authorList>
    </citation>
    <scope>NUCLEOTIDE SEQUENCE [LARGE SCALE GENOMIC DNA]</scope>
    <source>
        <strain evidence="2">Uganda_cow_1</strain>
    </source>
</reference>
<dbReference type="Proteomes" id="UP000316759">
    <property type="component" value="Unassembled WGS sequence"/>
</dbReference>
<sequence>MALGHSSPSPPTLKSQRRPTEDAILSKMAGPSATQLVTTPLSPQHMPAYANKCKVTFSLSVTTITRLL</sequence>
<evidence type="ECO:0000313" key="2">
    <source>
        <dbReference type="EMBL" id="TPP63352.1"/>
    </source>
</evidence>
<organism evidence="2 3">
    <name type="scientific">Fasciola gigantica</name>
    <name type="common">Giant liver fluke</name>
    <dbReference type="NCBI Taxonomy" id="46835"/>
    <lineage>
        <taxon>Eukaryota</taxon>
        <taxon>Metazoa</taxon>
        <taxon>Spiralia</taxon>
        <taxon>Lophotrochozoa</taxon>
        <taxon>Platyhelminthes</taxon>
        <taxon>Trematoda</taxon>
        <taxon>Digenea</taxon>
        <taxon>Plagiorchiida</taxon>
        <taxon>Echinostomata</taxon>
        <taxon>Echinostomatoidea</taxon>
        <taxon>Fasciolidae</taxon>
        <taxon>Fasciola</taxon>
    </lineage>
</organism>
<feature type="region of interest" description="Disordered" evidence="1">
    <location>
        <begin position="1"/>
        <end position="31"/>
    </location>
</feature>
<proteinExistence type="predicted"/>
<gene>
    <name evidence="2" type="ORF">FGIG_07126</name>
</gene>
<accession>A0A504YN06</accession>
<comment type="caution">
    <text evidence="2">The sequence shown here is derived from an EMBL/GenBank/DDBJ whole genome shotgun (WGS) entry which is preliminary data.</text>
</comment>
<dbReference type="AlphaFoldDB" id="A0A504YN06"/>
<keyword evidence="3" id="KW-1185">Reference proteome</keyword>
<evidence type="ECO:0000256" key="1">
    <source>
        <dbReference type="SAM" id="MobiDB-lite"/>
    </source>
</evidence>